<name>A0A8J1TDD2_OWEFU</name>
<evidence type="ECO:0000256" key="5">
    <source>
        <dbReference type="ARBA" id="ARBA00023157"/>
    </source>
</evidence>
<dbReference type="GO" id="GO:0016757">
    <property type="term" value="F:glycosyltransferase activity"/>
    <property type="evidence" value="ECO:0007669"/>
    <property type="project" value="InterPro"/>
</dbReference>
<evidence type="ECO:0000256" key="2">
    <source>
        <dbReference type="ARBA" id="ARBA00010271"/>
    </source>
</evidence>
<dbReference type="AlphaFoldDB" id="A0A8J1TDD2"/>
<dbReference type="GO" id="GO:1901135">
    <property type="term" value="P:carbohydrate derivative metabolic process"/>
    <property type="evidence" value="ECO:0007669"/>
    <property type="project" value="UniProtKB-ARBA"/>
</dbReference>
<dbReference type="InterPro" id="IPR015338">
    <property type="entry name" value="GT64_dom"/>
</dbReference>
<dbReference type="SUPFAM" id="SSF53448">
    <property type="entry name" value="Nucleotide-diphospho-sugar transferases"/>
    <property type="match status" value="1"/>
</dbReference>
<evidence type="ECO:0000256" key="3">
    <source>
        <dbReference type="ARBA" id="ARBA00022679"/>
    </source>
</evidence>
<dbReference type="PANTHER" id="PTHR48261">
    <property type="entry name" value="ACETYLGLUCOSAMINYLTRANSFERASE"/>
    <property type="match status" value="1"/>
</dbReference>
<evidence type="ECO:0000313" key="7">
    <source>
        <dbReference type="Proteomes" id="UP000749559"/>
    </source>
</evidence>
<dbReference type="EMBL" id="CAIIXF020000011">
    <property type="protein sequence ID" value="CAH1798782.1"/>
    <property type="molecule type" value="Genomic_DNA"/>
</dbReference>
<evidence type="ECO:0000313" key="6">
    <source>
        <dbReference type="EMBL" id="CAH1798782.1"/>
    </source>
</evidence>
<sequence length="324" mass="37230">MISYSRWTTKRHSCTFSQIVLSFVVYNVALFSLISYKGTKWKEKSSIKVRTFLEKDDSIPGSRVDSLCESSPQIPDGFTLVILNHNRTDTLLNGLKHWDHVRNIKKVLVVWNNPGVKIPDDESIRTASPHLDIAFLPQNTNSLNNRFRVFSHILTEAVLMMNDDCIVEDDYVQMALQAWQTMPYCIVGFHGRGVSASYQYQWNPAKNYSMVLNVGFLHREYLKMYQNAPPELLDIVDKYTNCEDILMNFLIANHTGSFSGVLVETPHGVQSVFSTHKSLSIRPDHADQRTKCIRQFVEYFGYLPLKGNPFIIAPYNAFAHLKRQ</sequence>
<reference evidence="6" key="1">
    <citation type="submission" date="2022-03" db="EMBL/GenBank/DDBJ databases">
        <authorList>
            <person name="Martin C."/>
        </authorList>
    </citation>
    <scope>NUCLEOTIDE SEQUENCE</scope>
</reference>
<dbReference type="OrthoDB" id="5954868at2759"/>
<accession>A0A8J1TDD2</accession>
<evidence type="ECO:0000256" key="1">
    <source>
        <dbReference type="ARBA" id="ARBA00004648"/>
    </source>
</evidence>
<dbReference type="InterPro" id="IPR004263">
    <property type="entry name" value="Exostosin"/>
</dbReference>
<dbReference type="GO" id="GO:0005789">
    <property type="term" value="C:endoplasmic reticulum membrane"/>
    <property type="evidence" value="ECO:0007669"/>
    <property type="project" value="UniProtKB-SubCell"/>
</dbReference>
<keyword evidence="3" id="KW-0808">Transferase</keyword>
<keyword evidence="5" id="KW-1015">Disulfide bond</keyword>
<proteinExistence type="inferred from homology"/>
<dbReference type="PANTHER" id="PTHR48261:SF2">
    <property type="entry name" value="ACETYLGLUCOSAMINYLTRANSFERASE"/>
    <property type="match status" value="1"/>
</dbReference>
<dbReference type="Gene3D" id="3.90.550.10">
    <property type="entry name" value="Spore Coat Polysaccharide Biosynthesis Protein SpsA, Chain A"/>
    <property type="match status" value="1"/>
</dbReference>
<dbReference type="InterPro" id="IPR029044">
    <property type="entry name" value="Nucleotide-diphossugar_trans"/>
</dbReference>
<keyword evidence="4" id="KW-0472">Membrane</keyword>
<dbReference type="Pfam" id="PF09258">
    <property type="entry name" value="Glyco_transf_64"/>
    <property type="match status" value="1"/>
</dbReference>
<organism evidence="6 7">
    <name type="scientific">Owenia fusiformis</name>
    <name type="common">Polychaete worm</name>
    <dbReference type="NCBI Taxonomy" id="6347"/>
    <lineage>
        <taxon>Eukaryota</taxon>
        <taxon>Metazoa</taxon>
        <taxon>Spiralia</taxon>
        <taxon>Lophotrochozoa</taxon>
        <taxon>Annelida</taxon>
        <taxon>Polychaeta</taxon>
        <taxon>Sedentaria</taxon>
        <taxon>Canalipalpata</taxon>
        <taxon>Sabellida</taxon>
        <taxon>Oweniida</taxon>
        <taxon>Oweniidae</taxon>
        <taxon>Owenia</taxon>
    </lineage>
</organism>
<gene>
    <name evidence="6" type="ORF">OFUS_LOCUS22873</name>
</gene>
<comment type="similarity">
    <text evidence="2">Belongs to the glycosyltransferase 47 family.</text>
</comment>
<comment type="subcellular location">
    <subcellularLocation>
        <location evidence="1">Endoplasmic reticulum membrane</location>
        <topology evidence="1">Single-pass type II membrane protein</topology>
    </subcellularLocation>
</comment>
<comment type="caution">
    <text evidence="6">The sequence shown here is derived from an EMBL/GenBank/DDBJ whole genome shotgun (WGS) entry which is preliminary data.</text>
</comment>
<dbReference type="Proteomes" id="UP000749559">
    <property type="component" value="Unassembled WGS sequence"/>
</dbReference>
<keyword evidence="7" id="KW-1185">Reference proteome</keyword>
<evidence type="ECO:0000256" key="4">
    <source>
        <dbReference type="ARBA" id="ARBA00023136"/>
    </source>
</evidence>
<protein>
    <submittedName>
        <fullName evidence="6">Uncharacterized protein</fullName>
    </submittedName>
</protein>